<accession>A0A2R6AE58</accession>
<dbReference type="SUPFAM" id="SSF52954">
    <property type="entry name" value="Class II aaRS ABD-related"/>
    <property type="match status" value="1"/>
</dbReference>
<comment type="caution">
    <text evidence="2">The sequence shown here is derived from an EMBL/GenBank/DDBJ whole genome shotgun (WGS) entry which is preliminary data.</text>
</comment>
<dbReference type="InterPro" id="IPR007109">
    <property type="entry name" value="Brix"/>
</dbReference>
<evidence type="ECO:0000313" key="3">
    <source>
        <dbReference type="Proteomes" id="UP000240880"/>
    </source>
</evidence>
<feature type="domain" description="Brix" evidence="1">
    <location>
        <begin position="6"/>
        <end position="164"/>
    </location>
</feature>
<dbReference type="GO" id="GO:0019843">
    <property type="term" value="F:rRNA binding"/>
    <property type="evidence" value="ECO:0007669"/>
    <property type="project" value="InterPro"/>
</dbReference>
<dbReference type="Gene3D" id="3.40.50.10480">
    <property type="entry name" value="Probable brix-domain ribosomal biogenesis protein"/>
    <property type="match status" value="1"/>
</dbReference>
<organism evidence="2 3">
    <name type="scientific">Candidatus Marsarchaeota G1 archaeon OSP_D</name>
    <dbReference type="NCBI Taxonomy" id="1978155"/>
    <lineage>
        <taxon>Archaea</taxon>
        <taxon>Candidatus Marsarchaeota</taxon>
        <taxon>Candidatus Marsarchaeota group 1</taxon>
    </lineage>
</organism>
<dbReference type="GO" id="GO:0006364">
    <property type="term" value="P:rRNA processing"/>
    <property type="evidence" value="ECO:0007669"/>
    <property type="project" value="InterPro"/>
</dbReference>
<name>A0A2R6AE58_9ARCH</name>
<protein>
    <recommendedName>
        <fullName evidence="1">Brix domain-containing protein</fullName>
    </recommendedName>
</protein>
<sequence length="164" mass="18563">MLEEVQKVVFTTSRSPSPRSRTLLNALTLTLPSLKLTRGKKSMKEILSFAEREKALIVKIIEKSGNPRGFEILPKGEFLLFDGFSVVKGIKKLLQKNKVSKVVASEKEPLTEKAKKLKQFFLSLPASEGNFTTRVEIFQKGDREVLSLNVKGVECVNFYFRLNK</sequence>
<gene>
    <name evidence="2" type="ORF">B9Q01_00350</name>
</gene>
<dbReference type="Proteomes" id="UP000240880">
    <property type="component" value="Unassembled WGS sequence"/>
</dbReference>
<dbReference type="EMBL" id="NEXC01000001">
    <property type="protein sequence ID" value="PSN84628.1"/>
    <property type="molecule type" value="Genomic_DNA"/>
</dbReference>
<dbReference type="AlphaFoldDB" id="A0A2R6AE58"/>
<evidence type="ECO:0000313" key="2">
    <source>
        <dbReference type="EMBL" id="PSN84628.1"/>
    </source>
</evidence>
<proteinExistence type="predicted"/>
<reference evidence="2 3" key="1">
    <citation type="submission" date="2017-04" db="EMBL/GenBank/DDBJ databases">
        <title>Novel microbial lineages endemic to geothermal iron-oxide mats fill important gaps in the evolutionary history of Archaea.</title>
        <authorList>
            <person name="Jay Z.J."/>
            <person name="Beam J.P."/>
            <person name="Dlakic M."/>
            <person name="Rusch D.B."/>
            <person name="Kozubal M.A."/>
            <person name="Inskeep W.P."/>
        </authorList>
    </citation>
    <scope>NUCLEOTIDE SEQUENCE [LARGE SCALE GENOMIC DNA]</scope>
    <source>
        <strain evidence="2">OSP_D</strain>
    </source>
</reference>
<evidence type="ECO:0000259" key="1">
    <source>
        <dbReference type="PROSITE" id="PS50833"/>
    </source>
</evidence>
<dbReference type="PROSITE" id="PS50833">
    <property type="entry name" value="BRIX"/>
    <property type="match status" value="1"/>
</dbReference>